<reference evidence="1" key="1">
    <citation type="journal article" date="2023" name="G3 (Bethesda)">
        <title>A reference genome for the long-term kleptoplast-retaining sea slug Elysia crispata morphotype clarki.</title>
        <authorList>
            <person name="Eastman K.E."/>
            <person name="Pendleton A.L."/>
            <person name="Shaikh M.A."/>
            <person name="Suttiyut T."/>
            <person name="Ogas R."/>
            <person name="Tomko P."/>
            <person name="Gavelis G."/>
            <person name="Widhalm J.R."/>
            <person name="Wisecaver J.H."/>
        </authorList>
    </citation>
    <scope>NUCLEOTIDE SEQUENCE</scope>
    <source>
        <strain evidence="1">ECLA1</strain>
    </source>
</reference>
<protein>
    <submittedName>
        <fullName evidence="1">Uncharacterized protein</fullName>
    </submittedName>
</protein>
<gene>
    <name evidence="1" type="ORF">RRG08_021057</name>
</gene>
<dbReference type="EMBL" id="JAWDGP010005035">
    <property type="protein sequence ID" value="KAK3760256.1"/>
    <property type="molecule type" value="Genomic_DNA"/>
</dbReference>
<proteinExistence type="predicted"/>
<name>A0AAE0Z1A4_9GAST</name>
<keyword evidence="2" id="KW-1185">Reference proteome</keyword>
<evidence type="ECO:0000313" key="2">
    <source>
        <dbReference type="Proteomes" id="UP001283361"/>
    </source>
</evidence>
<comment type="caution">
    <text evidence="1">The sequence shown here is derived from an EMBL/GenBank/DDBJ whole genome shotgun (WGS) entry which is preliminary data.</text>
</comment>
<sequence>MESLVYSAIHRSMECWRYATQIRYREMYPRLSSDARWSLLSTVRYTDQWNVGDTPLRSDIEKCTQDHRLDTRWSLLLQCDKPITGMLEIYHSDQI</sequence>
<dbReference type="AlphaFoldDB" id="A0AAE0Z1A4"/>
<evidence type="ECO:0000313" key="1">
    <source>
        <dbReference type="EMBL" id="KAK3760256.1"/>
    </source>
</evidence>
<accession>A0AAE0Z1A4</accession>
<dbReference type="Proteomes" id="UP001283361">
    <property type="component" value="Unassembled WGS sequence"/>
</dbReference>
<organism evidence="1 2">
    <name type="scientific">Elysia crispata</name>
    <name type="common">lettuce slug</name>
    <dbReference type="NCBI Taxonomy" id="231223"/>
    <lineage>
        <taxon>Eukaryota</taxon>
        <taxon>Metazoa</taxon>
        <taxon>Spiralia</taxon>
        <taxon>Lophotrochozoa</taxon>
        <taxon>Mollusca</taxon>
        <taxon>Gastropoda</taxon>
        <taxon>Heterobranchia</taxon>
        <taxon>Euthyneura</taxon>
        <taxon>Panpulmonata</taxon>
        <taxon>Sacoglossa</taxon>
        <taxon>Placobranchoidea</taxon>
        <taxon>Plakobranchidae</taxon>
        <taxon>Elysia</taxon>
    </lineage>
</organism>